<dbReference type="SUPFAM" id="SSF47781">
    <property type="entry name" value="RuvA domain 2-like"/>
    <property type="match status" value="1"/>
</dbReference>
<dbReference type="Pfam" id="PF14520">
    <property type="entry name" value="HHH_5"/>
    <property type="match status" value="1"/>
</dbReference>
<dbReference type="Gene3D" id="2.40.50.140">
    <property type="entry name" value="Nucleic acid-binding proteins"/>
    <property type="match status" value="1"/>
</dbReference>
<dbReference type="GO" id="GO:0000400">
    <property type="term" value="F:four-way junction DNA binding"/>
    <property type="evidence" value="ECO:0007669"/>
    <property type="project" value="UniProtKB-UniRule"/>
</dbReference>
<comment type="function">
    <text evidence="6">The RuvA-RuvB-RuvC complex processes Holliday junction (HJ) DNA during genetic recombination and DNA repair, while the RuvA-RuvB complex plays an important role in the rescue of blocked DNA replication forks via replication fork reversal (RFR). RuvA specifically binds to HJ cruciform DNA, conferring on it an open structure. The RuvB hexamer acts as an ATP-dependent pump, pulling dsDNA into and through the RuvAB complex. HJ branch migration allows RuvC to scan DNA until it finds its consensus sequence, where it cleaves and resolves the cruciform DNA.</text>
</comment>
<keyword evidence="1 6" id="KW-0963">Cytoplasm</keyword>
<dbReference type="AlphaFoldDB" id="A0A239PYU3"/>
<keyword evidence="5 6" id="KW-0234">DNA repair</keyword>
<dbReference type="GO" id="GO:0009378">
    <property type="term" value="F:four-way junction helicase activity"/>
    <property type="evidence" value="ECO:0007669"/>
    <property type="project" value="InterPro"/>
</dbReference>
<keyword evidence="4 6" id="KW-0233">DNA recombination</keyword>
<dbReference type="InterPro" id="IPR012340">
    <property type="entry name" value="NA-bd_OB-fold"/>
</dbReference>
<dbReference type="GO" id="GO:0006281">
    <property type="term" value="P:DNA repair"/>
    <property type="evidence" value="ECO:0007669"/>
    <property type="project" value="UniProtKB-UniRule"/>
</dbReference>
<keyword evidence="9" id="KW-0378">Hydrolase</keyword>
<dbReference type="InterPro" id="IPR011114">
    <property type="entry name" value="RuvA_C"/>
</dbReference>
<evidence type="ECO:0000313" key="9">
    <source>
        <dbReference type="EMBL" id="SNT75330.1"/>
    </source>
</evidence>
<proteinExistence type="inferred from homology"/>
<dbReference type="SUPFAM" id="SSF50249">
    <property type="entry name" value="Nucleic acid-binding proteins"/>
    <property type="match status" value="1"/>
</dbReference>
<dbReference type="Gene3D" id="1.10.8.10">
    <property type="entry name" value="DNA helicase RuvA subunit, C-terminal domain"/>
    <property type="match status" value="1"/>
</dbReference>
<evidence type="ECO:0000256" key="3">
    <source>
        <dbReference type="ARBA" id="ARBA00023125"/>
    </source>
</evidence>
<feature type="domain" description="Holliday junction DNA helicase RuvA C-terminal" evidence="8">
    <location>
        <begin position="161"/>
        <end position="206"/>
    </location>
</feature>
<dbReference type="OrthoDB" id="5293449at2"/>
<dbReference type="RefSeq" id="WP_089413106.1">
    <property type="nucleotide sequence ID" value="NZ_FZQA01000008.1"/>
</dbReference>
<comment type="similarity">
    <text evidence="6">Belongs to the RuvA family.</text>
</comment>
<accession>A0A239PYU3</accession>
<comment type="caution">
    <text evidence="6">Lacks conserved residue(s) required for the propagation of feature annotation.</text>
</comment>
<evidence type="ECO:0000259" key="8">
    <source>
        <dbReference type="Pfam" id="PF07499"/>
    </source>
</evidence>
<evidence type="ECO:0000259" key="7">
    <source>
        <dbReference type="Pfam" id="PF01330"/>
    </source>
</evidence>
<evidence type="ECO:0000256" key="6">
    <source>
        <dbReference type="HAMAP-Rule" id="MF_00031"/>
    </source>
</evidence>
<dbReference type="Pfam" id="PF07499">
    <property type="entry name" value="RuvA_C"/>
    <property type="match status" value="1"/>
</dbReference>
<comment type="domain">
    <text evidence="6">Has three domains with a flexible linker between the domains II and III and assumes an 'L' shape. Domain III is highly mobile and contacts RuvB.</text>
</comment>
<dbReference type="SUPFAM" id="SSF46929">
    <property type="entry name" value="DNA helicase RuvA subunit, C-terminal domain"/>
    <property type="match status" value="1"/>
</dbReference>
<organism evidence="9 10">
    <name type="scientific">Amphiplicatus metriothermophilus</name>
    <dbReference type="NCBI Taxonomy" id="1519374"/>
    <lineage>
        <taxon>Bacteria</taxon>
        <taxon>Pseudomonadati</taxon>
        <taxon>Pseudomonadota</taxon>
        <taxon>Alphaproteobacteria</taxon>
        <taxon>Parvularculales</taxon>
        <taxon>Parvularculaceae</taxon>
        <taxon>Amphiplicatus</taxon>
    </lineage>
</organism>
<comment type="subcellular location">
    <subcellularLocation>
        <location evidence="6">Cytoplasm</location>
    </subcellularLocation>
</comment>
<gene>
    <name evidence="6" type="primary">ruvA</name>
    <name evidence="9" type="ORF">SAMN06297382_2671</name>
</gene>
<evidence type="ECO:0000313" key="10">
    <source>
        <dbReference type="Proteomes" id="UP000198346"/>
    </source>
</evidence>
<reference evidence="9 10" key="1">
    <citation type="submission" date="2017-07" db="EMBL/GenBank/DDBJ databases">
        <authorList>
            <person name="Sun Z.S."/>
            <person name="Albrecht U."/>
            <person name="Echele G."/>
            <person name="Lee C.C."/>
        </authorList>
    </citation>
    <scope>NUCLEOTIDE SEQUENCE [LARGE SCALE GENOMIC DNA]</scope>
    <source>
        <strain evidence="9 10">CGMCC 1.12710</strain>
    </source>
</reference>
<name>A0A239PYU3_9PROT</name>
<feature type="domain" description="DNA helicase Holliday junction RuvA type" evidence="7">
    <location>
        <begin position="1"/>
        <end position="60"/>
    </location>
</feature>
<dbReference type="InterPro" id="IPR010994">
    <property type="entry name" value="RuvA_2-like"/>
</dbReference>
<comment type="subunit">
    <text evidence="6">Homotetramer. Forms an RuvA(8)-RuvB(12)-Holliday junction (HJ) complex. HJ DNA is sandwiched between 2 RuvA tetramers; dsDNA enters through RuvA and exits via RuvB. An RuvB hexamer assembles on each DNA strand where it exits the tetramer. Each RuvB hexamer is contacted by two RuvA subunits (via domain III) on 2 adjacent RuvB subunits; this complex drives branch migration. In the full resolvosome a probable DNA-RuvA(4)-RuvB(12)-RuvC(2) complex forms which resolves the HJ.</text>
</comment>
<sequence length="209" mass="21441">MIGRLRGTVAAVFEDGALIDVGGVGYEVHAHARLLHRLAAGEAATLSVETVVREDMIRLYAFESEAERQAFRLLQGVQGVGARHALAVLAVLPPDDLYDAVAAQDAGVVARAHGVGKKLAQRIVSELQSKLGALAGTGRGFAVVARFPAAARSDAGAPDSRADAVSALANLGYDGVAARRAVALAAECLGEQAGVEDLIKGALKELAAA</sequence>
<keyword evidence="2 6" id="KW-0227">DNA damage</keyword>
<keyword evidence="10" id="KW-1185">Reference proteome</keyword>
<dbReference type="GO" id="GO:0048476">
    <property type="term" value="C:Holliday junction resolvase complex"/>
    <property type="evidence" value="ECO:0007669"/>
    <property type="project" value="UniProtKB-UniRule"/>
</dbReference>
<dbReference type="EMBL" id="FZQA01000008">
    <property type="protein sequence ID" value="SNT75330.1"/>
    <property type="molecule type" value="Genomic_DNA"/>
</dbReference>
<dbReference type="NCBIfam" id="TIGR00084">
    <property type="entry name" value="ruvA"/>
    <property type="match status" value="1"/>
</dbReference>
<feature type="region of interest" description="Domain III" evidence="6">
    <location>
        <begin position="158"/>
        <end position="209"/>
    </location>
</feature>
<dbReference type="GO" id="GO:0006310">
    <property type="term" value="P:DNA recombination"/>
    <property type="evidence" value="ECO:0007669"/>
    <property type="project" value="UniProtKB-UniRule"/>
</dbReference>
<dbReference type="Pfam" id="PF01330">
    <property type="entry name" value="RuvA_N"/>
    <property type="match status" value="1"/>
</dbReference>
<evidence type="ECO:0000256" key="2">
    <source>
        <dbReference type="ARBA" id="ARBA00022763"/>
    </source>
</evidence>
<keyword evidence="9" id="KW-0067">ATP-binding</keyword>
<keyword evidence="9" id="KW-0347">Helicase</keyword>
<dbReference type="Proteomes" id="UP000198346">
    <property type="component" value="Unassembled WGS sequence"/>
</dbReference>
<dbReference type="GO" id="GO:0009379">
    <property type="term" value="C:Holliday junction helicase complex"/>
    <property type="evidence" value="ECO:0007669"/>
    <property type="project" value="InterPro"/>
</dbReference>
<evidence type="ECO:0000256" key="5">
    <source>
        <dbReference type="ARBA" id="ARBA00023204"/>
    </source>
</evidence>
<dbReference type="InterPro" id="IPR013849">
    <property type="entry name" value="DNA_helicase_Holl-junc_RuvA_I"/>
</dbReference>
<protein>
    <recommendedName>
        <fullName evidence="6">Holliday junction branch migration complex subunit RuvA</fullName>
    </recommendedName>
</protein>
<dbReference type="InterPro" id="IPR036267">
    <property type="entry name" value="RuvA_C_sf"/>
</dbReference>
<dbReference type="InterPro" id="IPR000085">
    <property type="entry name" value="RuvA"/>
</dbReference>
<keyword evidence="9" id="KW-0547">Nucleotide-binding</keyword>
<dbReference type="GO" id="GO:0005737">
    <property type="term" value="C:cytoplasm"/>
    <property type="evidence" value="ECO:0007669"/>
    <property type="project" value="UniProtKB-SubCell"/>
</dbReference>
<dbReference type="HAMAP" id="MF_00031">
    <property type="entry name" value="DNA_HJ_migration_RuvA"/>
    <property type="match status" value="1"/>
</dbReference>
<dbReference type="GO" id="GO:0005524">
    <property type="term" value="F:ATP binding"/>
    <property type="evidence" value="ECO:0007669"/>
    <property type="project" value="InterPro"/>
</dbReference>
<evidence type="ECO:0000256" key="4">
    <source>
        <dbReference type="ARBA" id="ARBA00023172"/>
    </source>
</evidence>
<dbReference type="Gene3D" id="1.10.150.20">
    <property type="entry name" value="5' to 3' exonuclease, C-terminal subdomain"/>
    <property type="match status" value="1"/>
</dbReference>
<evidence type="ECO:0000256" key="1">
    <source>
        <dbReference type="ARBA" id="ARBA00022490"/>
    </source>
</evidence>
<keyword evidence="3 6" id="KW-0238">DNA-binding</keyword>